<keyword evidence="2" id="KW-1185">Reference proteome</keyword>
<organism evidence="1 2">
    <name type="scientific">Dorcoceras hygrometricum</name>
    <dbReference type="NCBI Taxonomy" id="472368"/>
    <lineage>
        <taxon>Eukaryota</taxon>
        <taxon>Viridiplantae</taxon>
        <taxon>Streptophyta</taxon>
        <taxon>Embryophyta</taxon>
        <taxon>Tracheophyta</taxon>
        <taxon>Spermatophyta</taxon>
        <taxon>Magnoliopsida</taxon>
        <taxon>eudicotyledons</taxon>
        <taxon>Gunneridae</taxon>
        <taxon>Pentapetalae</taxon>
        <taxon>asterids</taxon>
        <taxon>lamiids</taxon>
        <taxon>Lamiales</taxon>
        <taxon>Gesneriaceae</taxon>
        <taxon>Didymocarpoideae</taxon>
        <taxon>Trichosporeae</taxon>
        <taxon>Loxocarpinae</taxon>
        <taxon>Dorcoceras</taxon>
    </lineage>
</organism>
<accession>A0A2Z7AC40</accession>
<dbReference type="AlphaFoldDB" id="A0A2Z7AC40"/>
<evidence type="ECO:0000313" key="2">
    <source>
        <dbReference type="Proteomes" id="UP000250235"/>
    </source>
</evidence>
<gene>
    <name evidence="1" type="ORF">F511_11402</name>
</gene>
<protein>
    <submittedName>
        <fullName evidence="1">Uncharacterized protein</fullName>
    </submittedName>
</protein>
<evidence type="ECO:0000313" key="1">
    <source>
        <dbReference type="EMBL" id="KZV16570.1"/>
    </source>
</evidence>
<reference evidence="1 2" key="1">
    <citation type="journal article" date="2015" name="Proc. Natl. Acad. Sci. U.S.A.">
        <title>The resurrection genome of Boea hygrometrica: A blueprint for survival of dehydration.</title>
        <authorList>
            <person name="Xiao L."/>
            <person name="Yang G."/>
            <person name="Zhang L."/>
            <person name="Yang X."/>
            <person name="Zhao S."/>
            <person name="Ji Z."/>
            <person name="Zhou Q."/>
            <person name="Hu M."/>
            <person name="Wang Y."/>
            <person name="Chen M."/>
            <person name="Xu Y."/>
            <person name="Jin H."/>
            <person name="Xiao X."/>
            <person name="Hu G."/>
            <person name="Bao F."/>
            <person name="Hu Y."/>
            <person name="Wan P."/>
            <person name="Li L."/>
            <person name="Deng X."/>
            <person name="Kuang T."/>
            <person name="Xiang C."/>
            <person name="Zhu J.K."/>
            <person name="Oliver M.J."/>
            <person name="He Y."/>
        </authorList>
    </citation>
    <scope>NUCLEOTIDE SEQUENCE [LARGE SCALE GENOMIC DNA]</scope>
    <source>
        <strain evidence="2">cv. XS01</strain>
    </source>
</reference>
<dbReference type="EMBL" id="KV019044">
    <property type="protein sequence ID" value="KZV16570.1"/>
    <property type="molecule type" value="Genomic_DNA"/>
</dbReference>
<name>A0A2Z7AC40_9LAMI</name>
<sequence length="63" mass="7133">MGWYILWARSIVANPKAMVYELIEIQIGGRLLSCKLTLLLFRDTESTPSGTAESIDRSIGRYK</sequence>
<proteinExistence type="predicted"/>
<dbReference type="Proteomes" id="UP000250235">
    <property type="component" value="Unassembled WGS sequence"/>
</dbReference>